<dbReference type="EMBL" id="CP126211">
    <property type="protein sequence ID" value="WIA13525.1"/>
    <property type="molecule type" value="Genomic_DNA"/>
</dbReference>
<accession>A0ABY8TWP9</accession>
<dbReference type="Proteomes" id="UP001244341">
    <property type="component" value="Chromosome 4b"/>
</dbReference>
<gene>
    <name evidence="2" type="ORF">OEZ85_007097</name>
</gene>
<organism evidence="2 3">
    <name type="scientific">Tetradesmus obliquus</name>
    <name type="common">Green alga</name>
    <name type="synonym">Acutodesmus obliquus</name>
    <dbReference type="NCBI Taxonomy" id="3088"/>
    <lineage>
        <taxon>Eukaryota</taxon>
        <taxon>Viridiplantae</taxon>
        <taxon>Chlorophyta</taxon>
        <taxon>core chlorophytes</taxon>
        <taxon>Chlorophyceae</taxon>
        <taxon>CS clade</taxon>
        <taxon>Sphaeropleales</taxon>
        <taxon>Scenedesmaceae</taxon>
        <taxon>Tetradesmus</taxon>
    </lineage>
</organism>
<evidence type="ECO:0000256" key="1">
    <source>
        <dbReference type="SAM" id="MobiDB-lite"/>
    </source>
</evidence>
<proteinExistence type="predicted"/>
<keyword evidence="3" id="KW-1185">Reference proteome</keyword>
<evidence type="ECO:0000313" key="3">
    <source>
        <dbReference type="Proteomes" id="UP001244341"/>
    </source>
</evidence>
<sequence length="202" mass="21476">MMFVIAMSAFKLGHSCFKFIKSRSNPPAPGNSHMPSQSNKGNATHEAAPVLACPTVPSSNTNSCNAGVVSHPIDVAPLAAAPTRISDGKGLQDTATATTTTDNSSPVRSKAGTKATRAAPTHSDDGLGMQDTAADQPEPTATVAVMRRDACPKVAKPQAANTPAHMKQLESEVVKADWQQYELLRACRLQNQNCDWYRAIYN</sequence>
<protein>
    <submittedName>
        <fullName evidence="2">Uncharacterized protein</fullName>
    </submittedName>
</protein>
<feature type="region of interest" description="Disordered" evidence="1">
    <location>
        <begin position="25"/>
        <end position="44"/>
    </location>
</feature>
<name>A0ABY8TWP9_TETOB</name>
<feature type="region of interest" description="Disordered" evidence="1">
    <location>
        <begin position="84"/>
        <end position="140"/>
    </location>
</feature>
<feature type="compositionally biased region" description="Polar residues" evidence="1">
    <location>
        <begin position="33"/>
        <end position="42"/>
    </location>
</feature>
<evidence type="ECO:0000313" key="2">
    <source>
        <dbReference type="EMBL" id="WIA13525.1"/>
    </source>
</evidence>
<reference evidence="2 3" key="1">
    <citation type="submission" date="2023-05" db="EMBL/GenBank/DDBJ databases">
        <title>A 100% complete, gapless, phased diploid assembly of the Scenedesmus obliquus UTEX 3031 genome.</title>
        <authorList>
            <person name="Biondi T.C."/>
            <person name="Hanschen E.R."/>
            <person name="Kwon T."/>
            <person name="Eng W."/>
            <person name="Kruse C.P.S."/>
            <person name="Koehler S.I."/>
            <person name="Kunde Y."/>
            <person name="Gleasner C.D."/>
            <person name="You Mak K.T."/>
            <person name="Polle J."/>
            <person name="Hovde B.T."/>
            <person name="Starkenburg S.R."/>
        </authorList>
    </citation>
    <scope>NUCLEOTIDE SEQUENCE [LARGE SCALE GENOMIC DNA]</scope>
    <source>
        <strain evidence="2 3">DOE0152z</strain>
    </source>
</reference>